<dbReference type="EMBL" id="PP935706">
    <property type="protein sequence ID" value="XDJ01662.1"/>
    <property type="molecule type" value="Genomic_DNA"/>
</dbReference>
<name>A0AB39C4D5_9VIRU</name>
<protein>
    <submittedName>
        <fullName evidence="1">Uncharacterized protein</fullName>
    </submittedName>
</protein>
<reference evidence="1" key="1">
    <citation type="submission" date="2024-06" db="EMBL/GenBank/DDBJ databases">
        <authorList>
            <person name="Mutai I.J."/>
            <person name="Gurusinghe A."/>
            <person name="Wang B."/>
            <person name="Clark M."/>
            <person name="Bhandare S.G."/>
        </authorList>
    </citation>
    <scope>NUCLEOTIDE SEQUENCE</scope>
</reference>
<proteinExistence type="predicted"/>
<organism evidence="1">
    <name type="scientific">Salmonella phage vB_SE130_2P</name>
    <dbReference type="NCBI Taxonomy" id="3236707"/>
    <lineage>
        <taxon>Viruses</taxon>
    </lineage>
</organism>
<sequence length="37" mass="3994">MAKTKSEIFALIGANFPDNQSGLITPEKVARSYHSDG</sequence>
<evidence type="ECO:0000313" key="1">
    <source>
        <dbReference type="EMBL" id="XDJ01662.1"/>
    </source>
</evidence>
<accession>A0AB39C4D5</accession>